<evidence type="ECO:0000313" key="22">
    <source>
        <dbReference type="Proteomes" id="UP000095285"/>
    </source>
</evidence>
<dbReference type="PROSITE" id="PS51120">
    <property type="entry name" value="LDLRB"/>
    <property type="match status" value="11"/>
</dbReference>
<feature type="disulfide bond" evidence="17">
    <location>
        <begin position="1101"/>
        <end position="1119"/>
    </location>
</feature>
<feature type="disulfide bond" evidence="17">
    <location>
        <begin position="4082"/>
        <end position="4094"/>
    </location>
</feature>
<keyword evidence="9" id="KW-0106">Calcium</keyword>
<dbReference type="InterPro" id="IPR002172">
    <property type="entry name" value="LDrepeatLR_classA_rpt"/>
</dbReference>
<keyword evidence="4" id="KW-0597">Phosphoprotein</keyword>
<dbReference type="PANTHER" id="PTHR22722:SF14">
    <property type="entry name" value="MEGALIN, ISOFORM A"/>
    <property type="match status" value="1"/>
</dbReference>
<reference evidence="22" key="1">
    <citation type="submission" date="2012-04" db="EMBL/GenBank/DDBJ databases">
        <title>The Genome Sequence of Loa loa.</title>
        <authorList>
            <consortium name="The Broad Institute Genome Sequencing Platform"/>
            <consortium name="Broad Institute Genome Sequencing Center for Infectious Disease"/>
            <person name="Nutman T.B."/>
            <person name="Fink D.L."/>
            <person name="Russ C."/>
            <person name="Young S."/>
            <person name="Zeng Q."/>
            <person name="Gargeya S."/>
            <person name="Alvarado L."/>
            <person name="Berlin A."/>
            <person name="Chapman S.B."/>
            <person name="Chen Z."/>
            <person name="Freedman E."/>
            <person name="Gellesch M."/>
            <person name="Goldberg J."/>
            <person name="Griggs A."/>
            <person name="Gujja S."/>
            <person name="Heilman E.R."/>
            <person name="Heiman D."/>
            <person name="Howarth C."/>
            <person name="Mehta T."/>
            <person name="Neiman D."/>
            <person name="Pearson M."/>
            <person name="Roberts A."/>
            <person name="Saif S."/>
            <person name="Shea T."/>
            <person name="Shenoy N."/>
            <person name="Sisk P."/>
            <person name="Stolte C."/>
            <person name="Sykes S."/>
            <person name="White J."/>
            <person name="Yandava C."/>
            <person name="Haas B."/>
            <person name="Henn M.R."/>
            <person name="Nusbaum C."/>
            <person name="Birren B."/>
        </authorList>
    </citation>
    <scope>NUCLEOTIDE SEQUENCE [LARGE SCALE GENOMIC DNA]</scope>
</reference>
<proteinExistence type="inferred from homology"/>
<evidence type="ECO:0000313" key="23">
    <source>
        <dbReference type="WBParaSite" id="EN70_4269"/>
    </source>
</evidence>
<feature type="disulfide bond" evidence="17">
    <location>
        <begin position="2864"/>
        <end position="2876"/>
    </location>
</feature>
<dbReference type="SUPFAM" id="SSF63825">
    <property type="entry name" value="YWTD domain"/>
    <property type="match status" value="8"/>
</dbReference>
<feature type="disulfide bond" evidence="17">
    <location>
        <begin position="2999"/>
        <end position="3017"/>
    </location>
</feature>
<evidence type="ECO:0000256" key="12">
    <source>
        <dbReference type="ARBA" id="ARBA00023157"/>
    </source>
</evidence>
<feature type="disulfide bond" evidence="17">
    <location>
        <begin position="268"/>
        <end position="286"/>
    </location>
</feature>
<dbReference type="FunFam" id="4.10.400.10:FF:000001">
    <property type="entry name" value="Low-density lipoprotein receptor-related protein 1"/>
    <property type="match status" value="1"/>
</dbReference>
<comment type="similarity">
    <text evidence="2">Belongs to the LDLR family.</text>
</comment>
<dbReference type="SMART" id="SM00135">
    <property type="entry name" value="LY"/>
    <property type="match status" value="31"/>
</dbReference>
<dbReference type="FunFam" id="2.10.25.10:FF:000009">
    <property type="entry name" value="Low-density lipoprotein receptor isoform 1"/>
    <property type="match status" value="2"/>
</dbReference>
<dbReference type="eggNOG" id="KOG1215">
    <property type="taxonomic scope" value="Eukaryota"/>
</dbReference>
<evidence type="ECO:0000256" key="2">
    <source>
        <dbReference type="ARBA" id="ARBA00009939"/>
    </source>
</evidence>
<accession>A0A1I7VMP3</accession>
<evidence type="ECO:0000259" key="21">
    <source>
        <dbReference type="PROSITE" id="PS01186"/>
    </source>
</evidence>
<evidence type="ECO:0000256" key="17">
    <source>
        <dbReference type="PROSITE-ProRule" id="PRU00124"/>
    </source>
</evidence>
<evidence type="ECO:0000256" key="5">
    <source>
        <dbReference type="ARBA" id="ARBA00022583"/>
    </source>
</evidence>
<feature type="disulfide bond" evidence="17">
    <location>
        <begin position="280"/>
        <end position="295"/>
    </location>
</feature>
<feature type="disulfide bond" evidence="17">
    <location>
        <begin position="3785"/>
        <end position="3797"/>
    </location>
</feature>
<dbReference type="SUPFAM" id="SSF57424">
    <property type="entry name" value="LDL receptor-like module"/>
    <property type="match status" value="32"/>
</dbReference>
<keyword evidence="11 20" id="KW-0472">Membrane</keyword>
<evidence type="ECO:0000256" key="16">
    <source>
        <dbReference type="ARBA" id="ARBA00037878"/>
    </source>
</evidence>
<organism evidence="22 23">
    <name type="scientific">Loa loa</name>
    <name type="common">Eye worm</name>
    <name type="synonym">Filaria loa</name>
    <dbReference type="NCBI Taxonomy" id="7209"/>
    <lineage>
        <taxon>Eukaryota</taxon>
        <taxon>Metazoa</taxon>
        <taxon>Ecdysozoa</taxon>
        <taxon>Nematoda</taxon>
        <taxon>Chromadorea</taxon>
        <taxon>Rhabditida</taxon>
        <taxon>Spirurina</taxon>
        <taxon>Spiruromorpha</taxon>
        <taxon>Filarioidea</taxon>
        <taxon>Onchocercidae</taxon>
        <taxon>Loa</taxon>
    </lineage>
</organism>
<feature type="disulfide bond" evidence="17">
    <location>
        <begin position="2992"/>
        <end position="3004"/>
    </location>
</feature>
<feature type="disulfide bond" evidence="17">
    <location>
        <begin position="2905"/>
        <end position="2917"/>
    </location>
</feature>
<evidence type="ECO:0000256" key="20">
    <source>
        <dbReference type="SAM" id="Phobius"/>
    </source>
</evidence>
<feature type="disulfide bond" evidence="17">
    <location>
        <begin position="3703"/>
        <end position="3715"/>
    </location>
</feature>
<dbReference type="FunFam" id="4.10.400.10:FF:000190">
    <property type="entry name" value="Low-density lipoprotein receptor-related protein"/>
    <property type="match status" value="1"/>
</dbReference>
<dbReference type="FunFam" id="4.10.400.10:FF:000011">
    <property type="entry name" value="Low-density lipoprotein receptor-related protein 1"/>
    <property type="match status" value="1"/>
</dbReference>
<dbReference type="Pfam" id="PF00057">
    <property type="entry name" value="Ldl_recept_a"/>
    <property type="match status" value="27"/>
</dbReference>
<dbReference type="STRING" id="7209.A0A1I7VMP3"/>
<dbReference type="PRINTS" id="PR00261">
    <property type="entry name" value="LDLRECEPTOR"/>
</dbReference>
<feature type="disulfide bond" evidence="17">
    <location>
        <begin position="3992"/>
        <end position="4004"/>
    </location>
</feature>
<keyword evidence="14" id="KW-0168">Coated pit</keyword>
<feature type="disulfide bond" evidence="17">
    <location>
        <begin position="2871"/>
        <end position="2889"/>
    </location>
</feature>
<dbReference type="Gene3D" id="2.120.10.30">
    <property type="entry name" value="TolB, C-terminal domain"/>
    <property type="match status" value="8"/>
</dbReference>
<feature type="disulfide bond" evidence="17">
    <location>
        <begin position="3968"/>
        <end position="3983"/>
    </location>
</feature>
<feature type="disulfide bond" evidence="17">
    <location>
        <begin position="3999"/>
        <end position="4017"/>
    </location>
</feature>
<dbReference type="CDD" id="cd00112">
    <property type="entry name" value="LDLa"/>
    <property type="match status" value="29"/>
</dbReference>
<dbReference type="CDD" id="cd00054">
    <property type="entry name" value="EGF_CA"/>
    <property type="match status" value="1"/>
</dbReference>
<keyword evidence="3" id="KW-0245">EGF-like domain</keyword>
<dbReference type="GO" id="GO:0016324">
    <property type="term" value="C:apical plasma membrane"/>
    <property type="evidence" value="ECO:0007669"/>
    <property type="project" value="TreeGrafter"/>
</dbReference>
<feature type="disulfide bond" evidence="17">
    <location>
        <begin position="1232"/>
        <end position="1250"/>
    </location>
</feature>
<feature type="region of interest" description="Disordered" evidence="19">
    <location>
        <begin position="4739"/>
        <end position="4778"/>
    </location>
</feature>
<dbReference type="InterPro" id="IPR018097">
    <property type="entry name" value="EGF_Ca-bd_CS"/>
</dbReference>
<feature type="repeat" description="LDL-receptor class B" evidence="18">
    <location>
        <begin position="2249"/>
        <end position="2293"/>
    </location>
</feature>
<feature type="disulfide bond" evidence="17">
    <location>
        <begin position="2883"/>
        <end position="2898"/>
    </location>
</feature>
<dbReference type="GO" id="GO:0042562">
    <property type="term" value="F:hormone binding"/>
    <property type="evidence" value="ECO:0007669"/>
    <property type="project" value="TreeGrafter"/>
</dbReference>
<name>A0A1I7VMP3_LOALO</name>
<feature type="repeat" description="LDL-receptor class B" evidence="18">
    <location>
        <begin position="1602"/>
        <end position="1645"/>
    </location>
</feature>
<feature type="repeat" description="LDL-receptor class B" evidence="18">
    <location>
        <begin position="605"/>
        <end position="649"/>
    </location>
</feature>
<dbReference type="FunFam" id="4.10.400.10:FF:000024">
    <property type="entry name" value="Low-density lipoprotein RecePtor related"/>
    <property type="match status" value="1"/>
</dbReference>
<dbReference type="Proteomes" id="UP000095285">
    <property type="component" value="Unassembled WGS sequence"/>
</dbReference>
<keyword evidence="5" id="KW-0254">Endocytosis</keyword>
<dbReference type="InterPro" id="IPR023415">
    <property type="entry name" value="LDLR_class-A_CS"/>
</dbReference>
<dbReference type="PROSITE" id="PS01209">
    <property type="entry name" value="LDLRA_1"/>
    <property type="match status" value="15"/>
</dbReference>
<dbReference type="GO" id="GO:0043235">
    <property type="term" value="C:receptor complex"/>
    <property type="evidence" value="ECO:0007669"/>
    <property type="project" value="TreeGrafter"/>
</dbReference>
<dbReference type="PROSITE" id="PS50068">
    <property type="entry name" value="LDLRA_2"/>
    <property type="match status" value="33"/>
</dbReference>
<keyword evidence="22" id="KW-1185">Reference proteome</keyword>
<dbReference type="Pfam" id="PF14670">
    <property type="entry name" value="FXa_inhibition"/>
    <property type="match status" value="1"/>
</dbReference>
<feature type="disulfide bond" evidence="17">
    <location>
        <begin position="3226"/>
        <end position="3244"/>
    </location>
</feature>
<feature type="repeat" description="LDL-receptor class B" evidence="18">
    <location>
        <begin position="1690"/>
        <end position="1734"/>
    </location>
</feature>
<evidence type="ECO:0000256" key="1">
    <source>
        <dbReference type="ARBA" id="ARBA00004479"/>
    </source>
</evidence>
<feature type="disulfide bond" evidence="17">
    <location>
        <begin position="99"/>
        <end position="114"/>
    </location>
</feature>
<reference evidence="23" key="2">
    <citation type="submission" date="2016-11" db="UniProtKB">
        <authorList>
            <consortium name="WormBaseParasite"/>
        </authorList>
    </citation>
    <scope>IDENTIFICATION</scope>
</reference>
<protein>
    <submittedName>
        <fullName evidence="23">EGF-like domain-containing protein</fullName>
    </submittedName>
</protein>
<feature type="disulfide bond" evidence="17">
    <location>
        <begin position="55"/>
        <end position="70"/>
    </location>
</feature>
<dbReference type="PROSITE" id="PS01187">
    <property type="entry name" value="EGF_CA"/>
    <property type="match status" value="3"/>
</dbReference>
<feature type="disulfide bond" evidence="17">
    <location>
        <begin position="3139"/>
        <end position="3157"/>
    </location>
</feature>
<feature type="disulfide bond" evidence="17">
    <location>
        <begin position="3191"/>
        <end position="3206"/>
    </location>
</feature>
<evidence type="ECO:0000256" key="7">
    <source>
        <dbReference type="ARBA" id="ARBA00022729"/>
    </source>
</evidence>
<dbReference type="InterPro" id="IPR056588">
    <property type="entry name" value="EGF_LRP2"/>
</dbReference>
<feature type="disulfide bond" evidence="17">
    <location>
        <begin position="3722"/>
        <end position="3737"/>
    </location>
</feature>
<feature type="disulfide bond" evidence="17">
    <location>
        <begin position="3046"/>
        <end position="3064"/>
    </location>
</feature>
<feature type="repeat" description="LDL-receptor class B" evidence="18">
    <location>
        <begin position="521"/>
        <end position="563"/>
    </location>
</feature>
<feature type="disulfide bond" evidence="17">
    <location>
        <begin position="3929"/>
        <end position="3944"/>
    </location>
</feature>
<feature type="repeat" description="LDL-receptor class B" evidence="18">
    <location>
        <begin position="1559"/>
        <end position="1601"/>
    </location>
</feature>
<feature type="disulfide bond" evidence="17">
    <location>
        <begin position="43"/>
        <end position="61"/>
    </location>
</feature>
<feature type="transmembrane region" description="Helical" evidence="20">
    <location>
        <begin position="4601"/>
        <end position="4626"/>
    </location>
</feature>
<evidence type="ECO:0000256" key="4">
    <source>
        <dbReference type="ARBA" id="ARBA00022553"/>
    </source>
</evidence>
<keyword evidence="15" id="KW-0325">Glycoprotein</keyword>
<dbReference type="InterPro" id="IPR000742">
    <property type="entry name" value="EGF"/>
</dbReference>
<dbReference type="WBParaSite" id="EN70_4269">
    <property type="protein sequence ID" value="EN70_4269"/>
    <property type="gene ID" value="EN70_4269"/>
</dbReference>
<evidence type="ECO:0000256" key="9">
    <source>
        <dbReference type="ARBA" id="ARBA00022837"/>
    </source>
</evidence>
<keyword evidence="10 20" id="KW-1133">Transmembrane helix</keyword>
<keyword evidence="6 20" id="KW-0812">Transmembrane</keyword>
<evidence type="ECO:0000256" key="14">
    <source>
        <dbReference type="ARBA" id="ARBA00023176"/>
    </source>
</evidence>
<feature type="disulfide bond" evidence="17">
    <location>
        <begin position="36"/>
        <end position="48"/>
    </location>
</feature>
<dbReference type="SMART" id="SM00179">
    <property type="entry name" value="EGF_CA"/>
    <property type="match status" value="5"/>
</dbReference>
<feature type="disulfide bond" evidence="17">
    <location>
        <begin position="3792"/>
        <end position="3810"/>
    </location>
</feature>
<evidence type="ECO:0000256" key="15">
    <source>
        <dbReference type="ARBA" id="ARBA00023180"/>
    </source>
</evidence>
<dbReference type="InterPro" id="IPR036055">
    <property type="entry name" value="LDL_receptor-like_sf"/>
</dbReference>
<dbReference type="FunFam" id="2.40.128.620:FF:000002">
    <property type="entry name" value="Low-density lipoprotein receptor-related protein"/>
    <property type="match status" value="1"/>
</dbReference>
<evidence type="ECO:0000256" key="6">
    <source>
        <dbReference type="ARBA" id="ARBA00022692"/>
    </source>
</evidence>
<feature type="disulfide bond" evidence="17">
    <location>
        <begin position="1286"/>
        <end position="1301"/>
    </location>
</feature>
<feature type="repeat" description="LDL-receptor class B" evidence="18">
    <location>
        <begin position="1646"/>
        <end position="1689"/>
    </location>
</feature>
<dbReference type="InterPro" id="IPR051221">
    <property type="entry name" value="LDLR-related"/>
</dbReference>
<keyword evidence="13" id="KW-0675">Receptor</keyword>
<evidence type="ECO:0000256" key="8">
    <source>
        <dbReference type="ARBA" id="ARBA00022737"/>
    </source>
</evidence>
<dbReference type="FunFam" id="4.10.400.10:FF:000209">
    <property type="entry name" value="Low-density lipoprotein receptor-related protein"/>
    <property type="match status" value="1"/>
</dbReference>
<feature type="repeat" description="LDL-receptor class B" evidence="18">
    <location>
        <begin position="2294"/>
        <end position="2337"/>
    </location>
</feature>
<feature type="disulfide bond" evidence="17">
    <location>
        <begin position="261"/>
        <end position="273"/>
    </location>
</feature>
<feature type="disulfide bond" evidence="17">
    <location>
        <begin position="4089"/>
        <end position="4107"/>
    </location>
</feature>
<feature type="disulfide bond" evidence="17">
    <location>
        <begin position="3172"/>
        <end position="3184"/>
    </location>
</feature>
<feature type="disulfide bond" evidence="17">
    <location>
        <begin position="3917"/>
        <end position="3935"/>
    </location>
</feature>
<comment type="subcellular location">
    <subcellularLocation>
        <location evidence="16">Membrane</location>
        <location evidence="16">Coated pit</location>
    </subcellularLocation>
    <subcellularLocation>
        <location evidence="1">Membrane</location>
        <topology evidence="1">Single-pass type I membrane protein</topology>
    </subcellularLocation>
</comment>
<keyword evidence="8" id="KW-0677">Repeat</keyword>
<dbReference type="InterPro" id="IPR001881">
    <property type="entry name" value="EGF-like_Ca-bd_dom"/>
</dbReference>
<keyword evidence="12 17" id="KW-1015">Disulfide bond</keyword>
<feature type="repeat" description="LDL-receptor class B" evidence="18">
    <location>
        <begin position="1977"/>
        <end position="2023"/>
    </location>
</feature>
<dbReference type="Gene3D" id="2.40.128.620">
    <property type="match status" value="1"/>
</dbReference>
<feature type="disulfide bond" evidence="17">
    <location>
        <begin position="3956"/>
        <end position="3974"/>
    </location>
</feature>
<dbReference type="Gene3D" id="2.10.25.10">
    <property type="entry name" value="Laminin"/>
    <property type="match status" value="7"/>
</dbReference>
<feature type="compositionally biased region" description="Polar residues" evidence="19">
    <location>
        <begin position="4769"/>
        <end position="4778"/>
    </location>
</feature>
<dbReference type="InterPro" id="IPR000033">
    <property type="entry name" value="LDLR_classB_rpt"/>
</dbReference>
<evidence type="ECO:0000256" key="10">
    <source>
        <dbReference type="ARBA" id="ARBA00022989"/>
    </source>
</evidence>
<dbReference type="PROSITE" id="PS01186">
    <property type="entry name" value="EGF_2"/>
    <property type="match status" value="1"/>
</dbReference>
<feature type="disulfide bond" evidence="17">
    <location>
        <begin position="3910"/>
        <end position="3922"/>
    </location>
</feature>
<evidence type="ECO:0000256" key="18">
    <source>
        <dbReference type="PROSITE-ProRule" id="PRU00461"/>
    </source>
</evidence>
<comment type="caution">
    <text evidence="17">Lacks conserved residue(s) required for the propagation of feature annotation.</text>
</comment>
<feature type="disulfide bond" evidence="17">
    <location>
        <begin position="1225"/>
        <end position="1237"/>
    </location>
</feature>
<dbReference type="SUPFAM" id="SSF57196">
    <property type="entry name" value="EGF/Laminin"/>
    <property type="match status" value="6"/>
</dbReference>
<feature type="repeat" description="LDL-receptor class B" evidence="18">
    <location>
        <begin position="2616"/>
        <end position="2666"/>
    </location>
</feature>
<dbReference type="Gene3D" id="4.10.400.10">
    <property type="entry name" value="Low-density Lipoprotein Receptor"/>
    <property type="match status" value="33"/>
</dbReference>
<dbReference type="GO" id="GO:0005509">
    <property type="term" value="F:calcium ion binding"/>
    <property type="evidence" value="ECO:0007669"/>
    <property type="project" value="InterPro"/>
</dbReference>
<feature type="domain" description="EGF-like" evidence="21">
    <location>
        <begin position="3322"/>
        <end position="3337"/>
    </location>
</feature>
<evidence type="ECO:0000256" key="19">
    <source>
        <dbReference type="SAM" id="MobiDB-lite"/>
    </source>
</evidence>
<dbReference type="GO" id="GO:0005905">
    <property type="term" value="C:clathrin-coated pit"/>
    <property type="evidence" value="ECO:0007669"/>
    <property type="project" value="UniProtKB-KW"/>
</dbReference>
<feature type="disulfide bond" evidence="17">
    <location>
        <begin position="2830"/>
        <end position="2848"/>
    </location>
</feature>
<dbReference type="FunFam" id="4.10.400.10:FF:000147">
    <property type="entry name" value="Low-density lipoprotein receptor-related protein 2"/>
    <property type="match status" value="1"/>
</dbReference>
<dbReference type="FunFam" id="2.120.10.30:FF:000241">
    <property type="entry name" value="Low-density lipoprotein receptor-related protein 6"/>
    <property type="match status" value="3"/>
</dbReference>
<dbReference type="SMART" id="SM00181">
    <property type="entry name" value="EGF"/>
    <property type="match status" value="18"/>
</dbReference>
<feature type="disulfide bond" evidence="17">
    <location>
        <begin position="3132"/>
        <end position="3144"/>
    </location>
</feature>
<keyword evidence="7" id="KW-0732">Signal</keyword>
<feature type="disulfide bond" evidence="17">
    <location>
        <begin position="3949"/>
        <end position="3961"/>
    </location>
</feature>
<dbReference type="GO" id="GO:0006898">
    <property type="term" value="P:receptor-mediated endocytosis"/>
    <property type="evidence" value="ECO:0007669"/>
    <property type="project" value="TreeGrafter"/>
</dbReference>
<feature type="disulfide bond" evidence="17">
    <location>
        <begin position="4101"/>
        <end position="4116"/>
    </location>
</feature>
<feature type="disulfide bond" evidence="17">
    <location>
        <begin position="2912"/>
        <end position="2930"/>
    </location>
</feature>
<dbReference type="SMART" id="SM00192">
    <property type="entry name" value="LDLa"/>
    <property type="match status" value="35"/>
</dbReference>
<feature type="disulfide bond" evidence="17">
    <location>
        <begin position="3219"/>
        <end position="3231"/>
    </location>
</feature>
<dbReference type="Pfam" id="PF00058">
    <property type="entry name" value="Ldl_recept_b"/>
    <property type="match status" value="7"/>
</dbReference>
<dbReference type="PANTHER" id="PTHR22722">
    <property type="entry name" value="LOW-DENSITY LIPOPROTEIN RECEPTOR-RELATED PROTEIN 2-RELATED"/>
    <property type="match status" value="1"/>
</dbReference>
<feature type="disulfide bond" evidence="17">
    <location>
        <begin position="3179"/>
        <end position="3197"/>
    </location>
</feature>
<dbReference type="FunFam" id="2.120.10.30:FF:000035">
    <property type="entry name" value="Low-density lipoprotein receptor-related protein 2"/>
    <property type="match status" value="1"/>
</dbReference>
<dbReference type="InterPro" id="IPR011042">
    <property type="entry name" value="6-blade_b-propeller_TolB-like"/>
</dbReference>
<evidence type="ECO:0000256" key="11">
    <source>
        <dbReference type="ARBA" id="ARBA00023136"/>
    </source>
</evidence>
<dbReference type="FunFam" id="4.10.400.10:FF:000005">
    <property type="entry name" value="low-density lipoprotein receptor-related protein 1B"/>
    <property type="match status" value="3"/>
</dbReference>
<evidence type="ECO:0000256" key="3">
    <source>
        <dbReference type="ARBA" id="ARBA00022536"/>
    </source>
</evidence>
<sequence length="4778" mass="532176">MRYARHVSIIDSPISPVEAPLPGSVSTSVHFGATGCSENDFRCNDGKCIRFEWKCDGSGDCSDGEDEKNCPHPGCKSDQWQCDKYEWRSASCIPEYQRCDNITDCADGSDEVDCPAPSVSCNVNDGSVFQCADGRQCFDIAKKCDGKYDCRDLSDEKHDEPSLQSFEQRYLTAEVQLILRKFLSIPDSREVARKGGERDTPDIDIRCKWKDSCPHNHTACFQYQFRCADQSQCIQKSWVCDGSSDCSDGSDEPPTCEFKQCSGGEFQCKNKRCQPRKFRCDYYDDCGDNSDEEGCGQYLCPPQQWNCPGSGHCIHKTKLCDGKNDCSDGADEKNCSSNLCPSLGCQAGCHSSPSGGVCTCPVGYKLDERFHRTCSDINECVEWGYCDQGCQNHRPGFTCSCLGECYHLEMMHGPGSDNHTLRGYCLSRDSDTMRLYIARREGLYRINPYDPSEETKKLVSGEFIYGIGFDFGDKKMFWTDRLSHSAFSADIDDSGDIRNIKKLDLKNLIFPRNLAVDWITNHLYIIESGSRRIDISAFNGERRTVLIADGLMLPLDIALDPIRGEMFFSNQFKLESAAMDGTRRRILVDTHTHQVSGVVVDIAAKRVYWVDPKVDRVESIDYNGNDRRIVIQGMNNVPHPFGLTIFDQYLYWTDWTRLGIMRVEKFGSPTDIIWTKKENNVFPMGIVAYHPMAQVGPQESECLGLKVDNPCVESDCQGMCILSKDADGLGVGYRCICPIGQKLIDGKRCVDSTDYLLFSSNKIVRGIFPEIDQNSLSEAILPISPVSQRRIGMYFEVECDIHGNSFFYADIMDNTIYRVKPDGEGSAPILVTHNDGLVSMSFDWLSKQLYYVDNIRNSLEVVKISEQGLVHPDQLIHRQLLNGLRDPVAVAVHPWHGILFFAEAQRPAKIYRCIIDASNCQTIRNTTLGRPSSIAIDFSEDRLCYGDTLLKTINCMNFDGSNPYILSVDNPIPVAIAILGDALYYVHQRPYSIRRVDKRNGGKGRIIREFTGKDRSVFSLKACSPANQPIPDPSIEHPCHSSDCSQLCFGLPNTSSSSEAQPLVKRCGWFKINPENMRICQRDRREVVEILCASNSSQFLCANGRCIPNEWKCDGENDCLDGSDERGPDDKPCFVQKECPPNTIRCNNTKKCIPQQYACDGDNDCGDYSDEDVKYCKNGEIPVCAARKFQCDNHRCIPEQWKCDSDNDCGDGSDEKLEMCTNTTCSTNQFTCGNGRCIPVYWLCDGDNDCYDNTDEDKERCPSALCRPDQFRCNNKRQCISLKNHCDGQQDCDDGSDEESCLSQIDKCTHNEFTCASDGLCIPIAWKCDGQKEVEFLTLLFCLIVRLKDWSHTKDTLTLQDCEDGSDEPESLCSSTWLCDGENDCGDNSDEDVEHGCQRSQLLAVRCPFEHVACPGAPDICIPLHNLCDGKDHCPGNTDEGGRCARDLCAADRAACAFKCHMSPDGPLCSCPFGETASSHPIFQICTDEKHGFTCSCEEGYTLDADKRTCKVTDGVQDMRIYVSNRNRIYWSDRFLENWHTFEARVENAIALAWDSVEDRVYWSDIREKKIYSATRNGTNVTVFISEGLDVTEGIALDWVARNLYWVDSSLNTIEVASLERPGARAVLIHENVDQPRGIAVDPRKGLLFWTDWGQNPRIERANMDGSERRVLVNSKIYWPNTIALDLTTNRLYFADSKLDYIDFINYDGTGRTQVLSSTKFVQHPHSLAIFEDIIYYSDRRLQRLQLYPKYPNGTSIEYQSHTFSKALGVTAVHPVLQPHFENPCIANPCSDLCLIGRDMKSTCKCPLGKILDTSGRSCISDMKPFLMLIQKTNIFGLSMDDGVNGTSSLCGMIPLAGLSNAYDADYDPESAEIFYLEHATTGRIISPNSLPESRIIQVRSSATNRTQITASQIPDDSYAMAMDWIGRNLYVANRISQTIEVVRTKNMQYRATVLNNNQSPTAVANPVALAVDSDRGLLFWLDRGGGAVLPKVARADLDGKNALVIVSNDLTELNHLALDAVNQRLYFSESKAGRISFVTYDGQDRRYILNDVGKQPRGIAFFNNRLFYADSAFDSIEVTTLSGDGQLSQFQHFKKDVDQLVNIKAISGRSAGHSHPCGTNNGNCEHLCIPKVFSQHYCMCATGYVLEGTTQCRLFDQSFLIVATKTQITGIPLKEEQKRSVAMEPIGGAAIAAVDFEFESKSLFVAETSGPNRGIYRVTLGSGEVKNIVRDSFGSFTVRSIALDWVNYNLYFINVDSDRTHIEVCQLDGKHRKILLSTKTETPSSLAVDPVGRYLYWADQGQKPSIQRAFLDGSHRQVIVHENIAEPTDLIVDPNSHMIYWTDAKLDGIYRVRADGGPVELVRSDIAAAAGISLLGQTMYWTDNRLEKVFSASSRPNQTSLLFSPTTIAAGLADLGNIVVFDESVQPKASSPCQITDNLRKTPCTQLCFASPGSQSPLCACARGVLKGRTCEEPETFLMFADGNYIVDTPIEPDVKAANPLKEALPQIENLQTFDVDVNLRRIYMVTESSNGANISWFSMNQPAKRRLIFGPTKSKLVESVRHISDMKLDWLTHKIYFTTGRGGKVYVMDIQGEHAATIANGDWTYALALDPCAGFVFWSDSGYKITGGMYEPRIERANMAGGDRHIVLKEGVSLPAALAIDLREQRLYWADINKLNIESSDYDGKSRRTVGVGYRAKSLDIWGQWLYMSDPLANGIFRMNKNSGIDYENVVSDRRIPSTLRVVASEADTRTRNQFCSTSISGLCKKNNGGCEQLCHIIASDSAVTASKVQCACNDSFELVTEPGKDIATQCVPREAVQTCQAPYNFQCGDGSCIALSATCNGKQDCTDGSDEHSAYCNTRVCPEQYFLCSNRRCIDADRQCNNVDDCGDNSDELDCTATSSACPSGHFECSNGHCINSTKVCDGHNDCHDEKVSDENKETCPDLPIDCRGVRIRCPNTNICIQPADLCDGYDDCGDKADENKLFCMNQPCAMHYVRCPSGRCIPETWQCDGDNDCGESAWDENHTNCTDSAGRRICLGEYLFQCGNGKCISRAFICDGEDDCGDASDESIIHNCGNRTCTDQEFHCKSNVHLTQPKYECIPKAWLCDGDVTCANGEDESKELCGVEKKDCNKGEFRCANKHCVRASWECDGDNDCLDGSDEHANCTYSQCQPEFWQCANNKCIPNSWKCDGNDDCDDGSDEKECANKSGSDLMASGCPAGQFRCRNGECIVTAKVCDRVYDCLDRSDESSKCFINECIVAEKPLCEQKCVDLPIDYRCDCFDGFALDMDDKKSCHDIDECETGLGRCSQKCENKVGSYKCWCVDGYAILSDDRTCKRVSTDPEPWLLFANKHYVRKLTLDGENYELVARGFENVISMDIDMKEEKVYLVDSGKLRLYRVGMEELDQPIDSYEVVLRHNVFGTEGIAIDWIGRKLYMLNRQERSLRVCELDGRYCRTLIRDRIAQPKAIVIHPEKGYLYFTEWSLQAYIGRVSLDGSPQLSDPVEKLAENDLGWPNALAIDFFADKLFWADAHLNEIGFMDLNGGTRHHIPAKRTSHISSMTVFDDYLFWSDWNLREIIRADKWTGMNETVLKVTTQLPSDIRVIHPFRQPKYKNPCGDDNGGCSHLCLLSAYDPGFTCSCPDQFVLLTDNKTCEPQCTDRQFACGGDDAKCIPKLWYCDGEPDCRDGSDEPGKDICGPRICVVGEFQCNNHNCTRPFQLCDGNDDCGDGSDEVECDKPCDPWMFKCAATGKCIPKRFICDGDDDCGDRSDETDVICKNKERNCTAEEFRCSNHKCIPKMWKCDNDDDCGDGSDEPPECTSIECRKGWTRCSTSYRCIPNWAFCNGQDDCRDNSDEIIDRCPACDDIGEFRCATSGKCIPKRWMCDSENDCGDDSDETDVSCGGTSRPCSESEFRCSDGRCIPGNKVCDGTVQCADGIDESQCKMRECNAGFMKCDDGTCIPEHRWCDRRRDCPNASDESHCENHPNRRECSPFEFECGNSVCIPRKFICDGDNDCGDNSDETNEHCKNAVCDPPLRFRCAHSRLCLNILQLCNGIDDCGPFDHSDEHLSMCSSFSEYGDCTTNQFKCTNGKCINASLACDHNDDCGDASDEIGCAKRRGITCETNNENGNCKHLCTDVTNGYYCHCRDGFQPNPDDPYDCIDIDECTGNNTCTQSCLNTKGSYLCRCLEDFENNVVVGAMTGKDCRAKGDPPLIMVAADGEVVQLNLAHAGETIRHAAGVLGQNDIIALDFDPRRGLMFWIDSQQRKVYRSALPKGNQSHAGQELNINFKDLKSSPSALSIDYLTGNIYFAAISDEEAAGFIARKKRQAEQARNKGGGGTIYLAKSDGRYLRTLIKGRLHIPTAVITLPQIGRICFADAGFDAKIECADMDGKHRDVIIKDLIYSPTSLTVDEGKDNRIYWADPKYRKVESVLPDGTRRTTVIVNNRMPWAIDVFENNLYWASKESQDLFVQDKFGRGRVSVLASSIPNAHSIRIHQRFARDTSRAVSTCSRAACSHLCAELPLNTYTCLCPDESPQLEDGSCAGTRVDELPIPKQCECQNGGICQLDGYCDCGDFEGEQCQKGSTVSRQLIGRFGSNALLAALLFISLLACVALMVLVGTNLYRKRLLLFKKNEAADGAVSFHGNIISFSNPVLDPKPSDTTPVEYGMVQLQAGTVASSTTFSNPVYEMEESSDAQSMGSSPLVASLTETSTLHGNAASQAHSFASVDMKPELSSSVIAPHSDLRPNAPIPPRRMLKEGNDKMMVANSNDEVTDV</sequence>
<dbReference type="Pfam" id="PF24468">
    <property type="entry name" value="EGF_LRP2"/>
    <property type="match status" value="1"/>
</dbReference>
<feature type="disulfide bond" evidence="17">
    <location>
        <begin position="320"/>
        <end position="335"/>
    </location>
</feature>
<feature type="disulfide bond" evidence="17">
    <location>
        <begin position="1184"/>
        <end position="1196"/>
    </location>
</feature>
<evidence type="ECO:0000256" key="13">
    <source>
        <dbReference type="ARBA" id="ARBA00023170"/>
    </source>
</evidence>
<feature type="disulfide bond" evidence="17">
    <location>
        <begin position="3710"/>
        <end position="3728"/>
    </location>
</feature>
<feature type="disulfide bond" evidence="17">
    <location>
        <begin position="1191"/>
        <end position="1209"/>
    </location>
</feature>
<feature type="repeat" description="LDL-receptor class B" evidence="18">
    <location>
        <begin position="4374"/>
        <end position="4417"/>
    </location>
</feature>